<gene>
    <name evidence="2" type="ORF">SNAT2548_LOCUS23360</name>
</gene>
<dbReference type="EMBL" id="CAJNDS010002319">
    <property type="protein sequence ID" value="CAE7429752.1"/>
    <property type="molecule type" value="Genomic_DNA"/>
</dbReference>
<proteinExistence type="predicted"/>
<accession>A0A812RAY5</accession>
<sequence length="285" mass="30112">MSLGGNLLVLANSSGTYQTFQMQGASWAAVPTADLVIPTDIVSFAVDGHTLVIASVPAPFSNTQVLLFQWTGSSWLGPVANISKPTAAPISVVGQVAVDGNYVAVSWALSVQPSPLLVIYESQGGLWSEVFRTALYSGPESLAVSSSGRAASECVAKCDGVTIFEASPNGTWSATQTIKYLVDITGGSLSRAALTANSVAVAETAIPSIGSEFFPGGRIFGCNATSTTSTASTTSTTTTTSTSSPHLPAPYRSYRNCPWVCQRYGRRRHRGFRSLRKMCKHRCRQ</sequence>
<feature type="region of interest" description="Disordered" evidence="1">
    <location>
        <begin position="227"/>
        <end position="247"/>
    </location>
</feature>
<feature type="compositionally biased region" description="Low complexity" evidence="1">
    <location>
        <begin position="227"/>
        <end position="244"/>
    </location>
</feature>
<protein>
    <submittedName>
        <fullName evidence="2">Uncharacterized protein</fullName>
    </submittedName>
</protein>
<organism evidence="2 3">
    <name type="scientific">Symbiodinium natans</name>
    <dbReference type="NCBI Taxonomy" id="878477"/>
    <lineage>
        <taxon>Eukaryota</taxon>
        <taxon>Sar</taxon>
        <taxon>Alveolata</taxon>
        <taxon>Dinophyceae</taxon>
        <taxon>Suessiales</taxon>
        <taxon>Symbiodiniaceae</taxon>
        <taxon>Symbiodinium</taxon>
    </lineage>
</organism>
<reference evidence="2" key="1">
    <citation type="submission" date="2021-02" db="EMBL/GenBank/DDBJ databases">
        <authorList>
            <person name="Dougan E. K."/>
            <person name="Rhodes N."/>
            <person name="Thang M."/>
            <person name="Chan C."/>
        </authorList>
    </citation>
    <scope>NUCLEOTIDE SEQUENCE</scope>
</reference>
<dbReference type="AlphaFoldDB" id="A0A812RAY5"/>
<name>A0A812RAY5_9DINO</name>
<evidence type="ECO:0000256" key="1">
    <source>
        <dbReference type="SAM" id="MobiDB-lite"/>
    </source>
</evidence>
<keyword evidence="3" id="KW-1185">Reference proteome</keyword>
<comment type="caution">
    <text evidence="2">The sequence shown here is derived from an EMBL/GenBank/DDBJ whole genome shotgun (WGS) entry which is preliminary data.</text>
</comment>
<evidence type="ECO:0000313" key="2">
    <source>
        <dbReference type="EMBL" id="CAE7429752.1"/>
    </source>
</evidence>
<dbReference type="Proteomes" id="UP000604046">
    <property type="component" value="Unassembled WGS sequence"/>
</dbReference>
<evidence type="ECO:0000313" key="3">
    <source>
        <dbReference type="Proteomes" id="UP000604046"/>
    </source>
</evidence>